<dbReference type="EMBL" id="UFTA01000002">
    <property type="protein sequence ID" value="SUU92969.1"/>
    <property type="molecule type" value="Genomic_DNA"/>
</dbReference>
<dbReference type="AlphaFoldDB" id="A0A380WVY3"/>
<reference evidence="2 3" key="1">
    <citation type="submission" date="2018-06" db="EMBL/GenBank/DDBJ databases">
        <authorList>
            <consortium name="Pathogen Informatics"/>
            <person name="Doyle S."/>
        </authorList>
    </citation>
    <scope>NUCLEOTIDE SEQUENCE [LARGE SCALE GENOMIC DNA]</scope>
    <source>
        <strain evidence="2 3">NCTC9810</strain>
    </source>
</reference>
<name>A0A380WVY3_9FIRM</name>
<feature type="transmembrane region" description="Helical" evidence="1">
    <location>
        <begin position="12"/>
        <end position="35"/>
    </location>
</feature>
<gene>
    <name evidence="2" type="ORF">NCTC9810_01318</name>
</gene>
<proteinExistence type="predicted"/>
<keyword evidence="1" id="KW-0812">Transmembrane</keyword>
<evidence type="ECO:0000256" key="1">
    <source>
        <dbReference type="SAM" id="Phobius"/>
    </source>
</evidence>
<organism evidence="2 3">
    <name type="scientific">Anaerococcus octavius</name>
    <dbReference type="NCBI Taxonomy" id="54007"/>
    <lineage>
        <taxon>Bacteria</taxon>
        <taxon>Bacillati</taxon>
        <taxon>Bacillota</taxon>
        <taxon>Tissierellia</taxon>
        <taxon>Tissierellales</taxon>
        <taxon>Peptoniphilaceae</taxon>
        <taxon>Anaerococcus</taxon>
    </lineage>
</organism>
<dbReference type="RefSeq" id="WP_115595586.1">
    <property type="nucleotide sequence ID" value="NZ_JBHWQV010000085.1"/>
</dbReference>
<sequence length="193" mass="22398">MENKTYKNVLNTLFGLLIIGIGIYFLVKLIIKFFYWIRSFASNTEAVIVVALITGTLSLLGIVISNIIEYKQNTKRYLYEKKEEAYSEFIEMVYKLQQIQKDGKISEKEITKDLISFSQKLTLWGSDEVVRKWIEIRTSSLNSDSNSINNLFVLEDIIFLIRKDLGQKNKGLKRGDILSFFINDIDNYLPNSN</sequence>
<protein>
    <submittedName>
        <fullName evidence="2">Uncharacterized protein</fullName>
    </submittedName>
</protein>
<feature type="transmembrane region" description="Helical" evidence="1">
    <location>
        <begin position="47"/>
        <end position="68"/>
    </location>
</feature>
<dbReference type="Proteomes" id="UP000255124">
    <property type="component" value="Unassembled WGS sequence"/>
</dbReference>
<keyword evidence="1" id="KW-0472">Membrane</keyword>
<evidence type="ECO:0000313" key="3">
    <source>
        <dbReference type="Proteomes" id="UP000255124"/>
    </source>
</evidence>
<keyword evidence="1" id="KW-1133">Transmembrane helix</keyword>
<evidence type="ECO:0000313" key="2">
    <source>
        <dbReference type="EMBL" id="SUU92969.1"/>
    </source>
</evidence>
<dbReference type="OrthoDB" id="4201760at2"/>
<accession>A0A380WVY3</accession>